<dbReference type="PANTHER" id="PTHR25465">
    <property type="entry name" value="B-BOX DOMAIN CONTAINING"/>
    <property type="match status" value="1"/>
</dbReference>
<dbReference type="KEGG" id="sasa:106576401"/>
<evidence type="ECO:0000256" key="5">
    <source>
        <dbReference type="ARBA" id="ARBA00022859"/>
    </source>
</evidence>
<dbReference type="InterPro" id="IPR001870">
    <property type="entry name" value="B30.2/SPRY"/>
</dbReference>
<protein>
    <submittedName>
        <fullName evidence="11">E3 ubiquitin/ISG15 ligase TRIM25</fullName>
    </submittedName>
</protein>
<feature type="coiled-coil region" evidence="7">
    <location>
        <begin position="172"/>
        <end position="209"/>
    </location>
</feature>
<dbReference type="PANTHER" id="PTHR25465:SF5">
    <property type="entry name" value="E3 UBIQUITIN_ISG15 LIGASE TRIM25-RELATED"/>
    <property type="match status" value="1"/>
</dbReference>
<dbReference type="InterPro" id="IPR003879">
    <property type="entry name" value="Butyrophylin_SPRY"/>
</dbReference>
<dbReference type="InterPro" id="IPR043136">
    <property type="entry name" value="B30.2/SPRY_sf"/>
</dbReference>
<dbReference type="PROSITE" id="PS50089">
    <property type="entry name" value="ZF_RING_2"/>
    <property type="match status" value="1"/>
</dbReference>
<keyword evidence="3 6" id="KW-0863">Zinc-finger</keyword>
<evidence type="ECO:0000313" key="11">
    <source>
        <dbReference type="RefSeq" id="XP_014009017.2"/>
    </source>
</evidence>
<dbReference type="PROSITE" id="PS50188">
    <property type="entry name" value="B302_SPRY"/>
    <property type="match status" value="1"/>
</dbReference>
<dbReference type="Gene3D" id="3.30.40.10">
    <property type="entry name" value="Zinc/RING finger domain, C3HC4 (zinc finger)"/>
    <property type="match status" value="1"/>
</dbReference>
<keyword evidence="10" id="KW-1185">Reference proteome</keyword>
<dbReference type="InterPro" id="IPR001841">
    <property type="entry name" value="Znf_RING"/>
</dbReference>
<dbReference type="Pfam" id="PF25600">
    <property type="entry name" value="TRIM_CC"/>
    <property type="match status" value="1"/>
</dbReference>
<dbReference type="Pfam" id="PF13765">
    <property type="entry name" value="PRY"/>
    <property type="match status" value="1"/>
</dbReference>
<dbReference type="InterPro" id="IPR017907">
    <property type="entry name" value="Znf_RING_CS"/>
</dbReference>
<keyword evidence="2" id="KW-0479">Metal-binding</keyword>
<evidence type="ECO:0000256" key="3">
    <source>
        <dbReference type="ARBA" id="ARBA00022771"/>
    </source>
</evidence>
<dbReference type="InterPro" id="IPR058030">
    <property type="entry name" value="TRIM8/14/16/25/29/45/65_CC"/>
</dbReference>
<dbReference type="GeneID" id="106576401"/>
<accession>A0A1S3N0Q9</accession>
<evidence type="ECO:0000256" key="6">
    <source>
        <dbReference type="PROSITE-ProRule" id="PRU00175"/>
    </source>
</evidence>
<dbReference type="GO" id="GO:0008270">
    <property type="term" value="F:zinc ion binding"/>
    <property type="evidence" value="ECO:0007669"/>
    <property type="project" value="UniProtKB-KW"/>
</dbReference>
<evidence type="ECO:0000313" key="10">
    <source>
        <dbReference type="Proteomes" id="UP001652741"/>
    </source>
</evidence>
<gene>
    <name evidence="11" type="primary">LOC106576401</name>
</gene>
<keyword evidence="7" id="KW-0175">Coiled coil</keyword>
<evidence type="ECO:0000256" key="2">
    <source>
        <dbReference type="ARBA" id="ARBA00022723"/>
    </source>
</evidence>
<dbReference type="SMART" id="SM00589">
    <property type="entry name" value="PRY"/>
    <property type="match status" value="1"/>
</dbReference>
<dbReference type="SUPFAM" id="SSF57850">
    <property type="entry name" value="RING/U-box"/>
    <property type="match status" value="1"/>
</dbReference>
<dbReference type="GO" id="GO:0005737">
    <property type="term" value="C:cytoplasm"/>
    <property type="evidence" value="ECO:0007669"/>
    <property type="project" value="UniProtKB-ARBA"/>
</dbReference>
<dbReference type="InterPro" id="IPR051051">
    <property type="entry name" value="E3_ubiq-ligase_TRIM/RNF"/>
</dbReference>
<dbReference type="RefSeq" id="XP_014009017.2">
    <property type="nucleotide sequence ID" value="XM_014153542.2"/>
</dbReference>
<keyword evidence="11" id="KW-0436">Ligase</keyword>
<dbReference type="Proteomes" id="UP001652741">
    <property type="component" value="Chromosome ssa17"/>
</dbReference>
<dbReference type="Pfam" id="PF00622">
    <property type="entry name" value="SPRY"/>
    <property type="match status" value="1"/>
</dbReference>
<dbReference type="PRINTS" id="PR01407">
    <property type="entry name" value="BUTYPHLNCDUF"/>
</dbReference>
<sequence>MDSINCSICLDLLKDPVTIPCGHSYCKGCIKGYWSLDDQKGIHSCPQCRQTFTPRPALNRNILLAELVEKLKTDFKTAPSASCFPGPEDVKYDRDDSAAAAERAEKQGQLREKRQQVGLRICVREKEMQDIRQAVMSLSLSTQAAVEYCELVFAELIRSIERRRCEVKELISAHQRASVSQAEGLLERLEQEIAELKRRDKDLEQLAQTEDNVHFLKTFQSLCVAPGSELLPCITANQHFSFEEVKSSISGMMERLEDILKEEMVQIPGKVMAVSEVCVLSPRPQLTAAAEVHFHREPKTRVEFLENYCHLTLDPNSAYQHLCMSECNREVSWSDKALPYSDHPDRFTDHYQVLCKEDLSGTCYCEVDRRGECEVAITYRSISRKGGLECCFGSNDQSWSLVCRNSSCSYWHNKNRTDIPVPCSTRVGVYLDSRAGTLAFYSVSDTMTLLHRVQTTFTEDLCAGFWVGPGCGSSVALC</sequence>
<dbReference type="AlphaFoldDB" id="A0A1S3N0Q9"/>
<dbReference type="Pfam" id="PF15227">
    <property type="entry name" value="zf-C3HC4_4"/>
    <property type="match status" value="1"/>
</dbReference>
<dbReference type="SMART" id="SM00184">
    <property type="entry name" value="RING"/>
    <property type="match status" value="1"/>
</dbReference>
<dbReference type="CDD" id="cd16040">
    <property type="entry name" value="SPRY_PRY_SNTX"/>
    <property type="match status" value="1"/>
</dbReference>
<dbReference type="InterPro" id="IPR013320">
    <property type="entry name" value="ConA-like_dom_sf"/>
</dbReference>
<dbReference type="PROSITE" id="PS00518">
    <property type="entry name" value="ZF_RING_1"/>
    <property type="match status" value="1"/>
</dbReference>
<evidence type="ECO:0000256" key="1">
    <source>
        <dbReference type="ARBA" id="ARBA00022588"/>
    </source>
</evidence>
<dbReference type="SUPFAM" id="SSF49899">
    <property type="entry name" value="Concanavalin A-like lectins/glucanases"/>
    <property type="match status" value="1"/>
</dbReference>
<keyword evidence="4" id="KW-0862">Zinc</keyword>
<feature type="domain" description="RING-type" evidence="8">
    <location>
        <begin position="6"/>
        <end position="49"/>
    </location>
</feature>
<organism evidence="10 11">
    <name type="scientific">Salmo salar</name>
    <name type="common">Atlantic salmon</name>
    <dbReference type="NCBI Taxonomy" id="8030"/>
    <lineage>
        <taxon>Eukaryota</taxon>
        <taxon>Metazoa</taxon>
        <taxon>Chordata</taxon>
        <taxon>Craniata</taxon>
        <taxon>Vertebrata</taxon>
        <taxon>Euteleostomi</taxon>
        <taxon>Actinopterygii</taxon>
        <taxon>Neopterygii</taxon>
        <taxon>Teleostei</taxon>
        <taxon>Protacanthopterygii</taxon>
        <taxon>Salmoniformes</taxon>
        <taxon>Salmonidae</taxon>
        <taxon>Salmoninae</taxon>
        <taxon>Salmo</taxon>
    </lineage>
</organism>
<dbReference type="Gene3D" id="2.60.120.920">
    <property type="match status" value="1"/>
</dbReference>
<evidence type="ECO:0000259" key="8">
    <source>
        <dbReference type="PROSITE" id="PS50089"/>
    </source>
</evidence>
<evidence type="ECO:0000259" key="9">
    <source>
        <dbReference type="PROSITE" id="PS50188"/>
    </source>
</evidence>
<dbReference type="InterPro" id="IPR006574">
    <property type="entry name" value="PRY"/>
</dbReference>
<reference evidence="11" key="1">
    <citation type="submission" date="2025-08" db="UniProtKB">
        <authorList>
            <consortium name="RefSeq"/>
        </authorList>
    </citation>
    <scope>IDENTIFICATION</scope>
</reference>
<keyword evidence="1" id="KW-0399">Innate immunity</keyword>
<evidence type="ECO:0000256" key="7">
    <source>
        <dbReference type="SAM" id="Coils"/>
    </source>
</evidence>
<evidence type="ECO:0000256" key="4">
    <source>
        <dbReference type="ARBA" id="ARBA00022833"/>
    </source>
</evidence>
<dbReference type="InterPro" id="IPR003877">
    <property type="entry name" value="SPRY_dom"/>
</dbReference>
<proteinExistence type="predicted"/>
<feature type="domain" description="B30.2/SPRY" evidence="9">
    <location>
        <begin position="291"/>
        <end position="478"/>
    </location>
</feature>
<dbReference type="InterPro" id="IPR013083">
    <property type="entry name" value="Znf_RING/FYVE/PHD"/>
</dbReference>
<dbReference type="GO" id="GO:0045087">
    <property type="term" value="P:innate immune response"/>
    <property type="evidence" value="ECO:0007669"/>
    <property type="project" value="UniProtKB-KW"/>
</dbReference>
<name>A0A1S3N0Q9_SALSA</name>
<keyword evidence="5" id="KW-0391">Immunity</keyword>